<dbReference type="PANTHER" id="PTHR43798:SF33">
    <property type="entry name" value="HYDROLASE, PUTATIVE (AFU_ORTHOLOGUE AFUA_2G14860)-RELATED"/>
    <property type="match status" value="1"/>
</dbReference>
<accession>A0A4S3JHJ9</accession>
<evidence type="ECO:0000313" key="3">
    <source>
        <dbReference type="EMBL" id="THC93938.1"/>
    </source>
</evidence>
<dbReference type="AlphaFoldDB" id="A0A4S3JHJ9"/>
<reference evidence="2 5" key="2">
    <citation type="submission" date="2019-08" db="EMBL/GenBank/DDBJ databases">
        <title>The genome sequence of a newly discovered highly antifungal drug resistant Aspergillus species, Aspergillus tanneri NIH 1004.</title>
        <authorList>
            <person name="Mounaud S."/>
            <person name="Singh I."/>
            <person name="Joardar V."/>
            <person name="Pakala S."/>
            <person name="Pakala S."/>
            <person name="Venepally P."/>
            <person name="Chung J.K."/>
            <person name="Losada L."/>
            <person name="Nierman W.C."/>
        </authorList>
    </citation>
    <scope>NUCLEOTIDE SEQUENCE [LARGE SCALE GENOMIC DNA]</scope>
    <source>
        <strain evidence="2 5">NIH1004</strain>
    </source>
</reference>
<sequence length="311" mass="35520">MYPLTPGHHTFHSDTENLTFEYIIQAPTSHHNHALDPNNLLIIQCPAWGIGSNYLQAGLHALLSPSTTHPHAHALLFFHPRGTDGSSRPETDTHMSSMHLASDIENLRRHLGIERIPALLGHSNGGGIALVYAELYPHRVEKLILLNHRLIGFDDGDGVDWTVLRMDPRYRDVPSRGWKGINSSSDEVFTQSVMERWPLYFWDPRKGVPDLVDAIGERRMSVWCFCAVNKGIRDLEESGEMVNRLEQVQAKTLIIFGREDWICRVANAERTHRGIPGSELRVYENCGHFPWIEQRERTLNDIRTFLDIPIM</sequence>
<dbReference type="InterPro" id="IPR000073">
    <property type="entry name" value="AB_hydrolase_1"/>
</dbReference>
<comment type="caution">
    <text evidence="3">The sequence shown here is derived from an EMBL/GenBank/DDBJ whole genome shotgun (WGS) entry which is preliminary data.</text>
</comment>
<dbReference type="Gene3D" id="3.40.50.1820">
    <property type="entry name" value="alpha/beta hydrolase"/>
    <property type="match status" value="1"/>
</dbReference>
<dbReference type="Proteomes" id="UP000324241">
    <property type="component" value="Unassembled WGS sequence"/>
</dbReference>
<dbReference type="EMBL" id="SOSA01000235">
    <property type="protein sequence ID" value="THC93938.1"/>
    <property type="molecule type" value="Genomic_DNA"/>
</dbReference>
<organism evidence="3 4">
    <name type="scientific">Aspergillus tanneri</name>
    <dbReference type="NCBI Taxonomy" id="1220188"/>
    <lineage>
        <taxon>Eukaryota</taxon>
        <taxon>Fungi</taxon>
        <taxon>Dikarya</taxon>
        <taxon>Ascomycota</taxon>
        <taxon>Pezizomycotina</taxon>
        <taxon>Eurotiomycetes</taxon>
        <taxon>Eurotiomycetidae</taxon>
        <taxon>Eurotiales</taxon>
        <taxon>Aspergillaceae</taxon>
        <taxon>Aspergillus</taxon>
        <taxon>Aspergillus subgen. Circumdati</taxon>
    </lineage>
</organism>
<protein>
    <recommendedName>
        <fullName evidence="1">AB hydrolase-1 domain-containing protein</fullName>
    </recommendedName>
</protein>
<keyword evidence="4" id="KW-1185">Reference proteome</keyword>
<dbReference type="GO" id="GO:0016020">
    <property type="term" value="C:membrane"/>
    <property type="evidence" value="ECO:0007669"/>
    <property type="project" value="TreeGrafter"/>
</dbReference>
<evidence type="ECO:0000259" key="1">
    <source>
        <dbReference type="Pfam" id="PF00561"/>
    </source>
</evidence>
<dbReference type="STRING" id="1220188.A0A4S3JHJ9"/>
<evidence type="ECO:0000313" key="4">
    <source>
        <dbReference type="Proteomes" id="UP000308092"/>
    </source>
</evidence>
<dbReference type="InterPro" id="IPR050266">
    <property type="entry name" value="AB_hydrolase_sf"/>
</dbReference>
<feature type="domain" description="AB hydrolase-1" evidence="1">
    <location>
        <begin position="66"/>
        <end position="292"/>
    </location>
</feature>
<dbReference type="Pfam" id="PF00561">
    <property type="entry name" value="Abhydrolase_1"/>
    <property type="match status" value="1"/>
</dbReference>
<dbReference type="VEuPathDB" id="FungiDB:EYZ11_006585"/>
<dbReference type="RefSeq" id="XP_033423358.1">
    <property type="nucleotide sequence ID" value="XM_033572806.1"/>
</dbReference>
<dbReference type="PRINTS" id="PR00111">
    <property type="entry name" value="ABHYDROLASE"/>
</dbReference>
<reference evidence="3 4" key="1">
    <citation type="submission" date="2019-03" db="EMBL/GenBank/DDBJ databases">
        <title>The genome sequence of a newly discovered highly antifungal drug resistant Aspergillus species, Aspergillus tanneri NIH 1004.</title>
        <authorList>
            <person name="Mounaud S."/>
            <person name="Singh I."/>
            <person name="Joardar V."/>
            <person name="Pakala S."/>
            <person name="Pakala S."/>
            <person name="Venepally P."/>
            <person name="Hoover J."/>
            <person name="Nierman W."/>
            <person name="Chung J."/>
            <person name="Losada L."/>
        </authorList>
    </citation>
    <scope>NUCLEOTIDE SEQUENCE [LARGE SCALE GENOMIC DNA]</scope>
    <source>
        <strain evidence="3 4">NIH1004</strain>
    </source>
</reference>
<gene>
    <name evidence="2" type="ORF">ATNIH1004_008193</name>
    <name evidence="3" type="ORF">EYZ11_006585</name>
</gene>
<dbReference type="GeneID" id="54330895"/>
<dbReference type="EMBL" id="QUQM01000006">
    <property type="protein sequence ID" value="KAA8643997.1"/>
    <property type="molecule type" value="Genomic_DNA"/>
</dbReference>
<dbReference type="SUPFAM" id="SSF53474">
    <property type="entry name" value="alpha/beta-Hydrolases"/>
    <property type="match status" value="1"/>
</dbReference>
<dbReference type="Proteomes" id="UP000308092">
    <property type="component" value="Unassembled WGS sequence"/>
</dbReference>
<evidence type="ECO:0000313" key="5">
    <source>
        <dbReference type="Proteomes" id="UP000324241"/>
    </source>
</evidence>
<name>A0A4S3JHJ9_9EURO</name>
<dbReference type="OrthoDB" id="10249433at2759"/>
<dbReference type="InterPro" id="IPR029058">
    <property type="entry name" value="AB_hydrolase_fold"/>
</dbReference>
<dbReference type="PANTHER" id="PTHR43798">
    <property type="entry name" value="MONOACYLGLYCEROL LIPASE"/>
    <property type="match status" value="1"/>
</dbReference>
<evidence type="ECO:0000313" key="2">
    <source>
        <dbReference type="EMBL" id="KAA8643997.1"/>
    </source>
</evidence>
<proteinExistence type="predicted"/>